<dbReference type="InterPro" id="IPR036271">
    <property type="entry name" value="Tet_transcr_reg_TetR-rel_C_sf"/>
</dbReference>
<evidence type="ECO:0000256" key="2">
    <source>
        <dbReference type="PROSITE-ProRule" id="PRU00335"/>
    </source>
</evidence>
<accession>A0A081CTM4</accession>
<dbReference type="PRINTS" id="PR00455">
    <property type="entry name" value="HTHTETR"/>
</dbReference>
<dbReference type="RefSeq" id="WP_052816003.1">
    <property type="nucleotide sequence ID" value="NZ_BBJU01000007.1"/>
</dbReference>
<dbReference type="Gene3D" id="1.10.357.10">
    <property type="entry name" value="Tetracycline Repressor, domain 2"/>
    <property type="match status" value="1"/>
</dbReference>
<dbReference type="eggNOG" id="COG1309">
    <property type="taxonomic scope" value="Bacteria"/>
</dbReference>
<dbReference type="InterPro" id="IPR001647">
    <property type="entry name" value="HTH_TetR"/>
</dbReference>
<dbReference type="EMBL" id="BBJU01000007">
    <property type="protein sequence ID" value="GAK70020.1"/>
    <property type="molecule type" value="Genomic_DNA"/>
</dbReference>
<organism evidence="4 5">
    <name type="scientific">Agrobacterium rubi TR3 = NBRC 13261</name>
    <dbReference type="NCBI Taxonomy" id="1368415"/>
    <lineage>
        <taxon>Bacteria</taxon>
        <taxon>Pseudomonadati</taxon>
        <taxon>Pseudomonadota</taxon>
        <taxon>Alphaproteobacteria</taxon>
        <taxon>Hyphomicrobiales</taxon>
        <taxon>Rhizobiaceae</taxon>
        <taxon>Rhizobium/Agrobacterium group</taxon>
        <taxon>Agrobacterium</taxon>
    </lineage>
</organism>
<dbReference type="SUPFAM" id="SSF48498">
    <property type="entry name" value="Tetracyclin repressor-like, C-terminal domain"/>
    <property type="match status" value="1"/>
</dbReference>
<proteinExistence type="predicted"/>
<sequence>MADGSGELPRSGYAKSEVTRQAILTAALSEFGLKGFGGATTRAIADAAGVALPAIAYHFGNKEGLYRACAQDIVAAYQASAISLMSGAAHLFQSGQPSPQQCRTLLSDTLKMVLRLFLDSKTGEAQADFAMRELRDRGPAFDILYDRLWQPGVEVVAQLICAIRNTHTVSQSDRADALMLISSLLAFGTGRDVSLRILGLEQGQSHTFDVLDTAIERAVAGL</sequence>
<evidence type="ECO:0000256" key="1">
    <source>
        <dbReference type="ARBA" id="ARBA00023125"/>
    </source>
</evidence>
<comment type="caution">
    <text evidence="4">The sequence shown here is derived from an EMBL/GenBank/DDBJ whole genome shotgun (WGS) entry which is preliminary data.</text>
</comment>
<dbReference type="AlphaFoldDB" id="A0A081CTM4"/>
<dbReference type="PANTHER" id="PTHR30055:SF146">
    <property type="entry name" value="HTH-TYPE TRANSCRIPTIONAL DUAL REGULATOR CECR"/>
    <property type="match status" value="1"/>
</dbReference>
<keyword evidence="1 2" id="KW-0238">DNA-binding</keyword>
<dbReference type="Pfam" id="PF00440">
    <property type="entry name" value="TetR_N"/>
    <property type="match status" value="1"/>
</dbReference>
<evidence type="ECO:0000313" key="4">
    <source>
        <dbReference type="EMBL" id="GAK70020.1"/>
    </source>
</evidence>
<feature type="DNA-binding region" description="H-T-H motif" evidence="2">
    <location>
        <begin position="40"/>
        <end position="59"/>
    </location>
</feature>
<dbReference type="Pfam" id="PF09209">
    <property type="entry name" value="CecR_C"/>
    <property type="match status" value="1"/>
</dbReference>
<dbReference type="PANTHER" id="PTHR30055">
    <property type="entry name" value="HTH-TYPE TRANSCRIPTIONAL REGULATOR RUTR"/>
    <property type="match status" value="1"/>
</dbReference>
<gene>
    <name evidence="4" type="ORF">RRU01S_07_05490</name>
</gene>
<dbReference type="GO" id="GO:0003700">
    <property type="term" value="F:DNA-binding transcription factor activity"/>
    <property type="evidence" value="ECO:0007669"/>
    <property type="project" value="TreeGrafter"/>
</dbReference>
<dbReference type="InterPro" id="IPR009057">
    <property type="entry name" value="Homeodomain-like_sf"/>
</dbReference>
<dbReference type="InterPro" id="IPR015292">
    <property type="entry name" value="Tscrpt_reg_YbiH_C"/>
</dbReference>
<dbReference type="Proteomes" id="UP000028701">
    <property type="component" value="Unassembled WGS sequence"/>
</dbReference>
<dbReference type="InterPro" id="IPR050109">
    <property type="entry name" value="HTH-type_TetR-like_transc_reg"/>
</dbReference>
<dbReference type="Gene3D" id="1.10.10.60">
    <property type="entry name" value="Homeodomain-like"/>
    <property type="match status" value="1"/>
</dbReference>
<dbReference type="PROSITE" id="PS50977">
    <property type="entry name" value="HTH_TETR_2"/>
    <property type="match status" value="1"/>
</dbReference>
<feature type="domain" description="HTH tetR-type" evidence="3">
    <location>
        <begin position="17"/>
        <end position="77"/>
    </location>
</feature>
<dbReference type="SUPFAM" id="SSF46689">
    <property type="entry name" value="Homeodomain-like"/>
    <property type="match status" value="1"/>
</dbReference>
<name>A0A081CTM4_9HYPH</name>
<reference evidence="4 5" key="1">
    <citation type="submission" date="2014-08" db="EMBL/GenBank/DDBJ databases">
        <title>Whole genome shotgun sequence of Rhizobium rubi NBRC 13261.</title>
        <authorList>
            <person name="Katano-Makiyama Y."/>
            <person name="Hosoyama A."/>
            <person name="Hashimoto M."/>
            <person name="Hosoyama Y."/>
            <person name="Noguchi M."/>
            <person name="Tsuchikane K."/>
            <person name="Uohara A."/>
            <person name="Ohji S."/>
            <person name="Ichikawa N."/>
            <person name="Kimura A."/>
            <person name="Yamazoe A."/>
            <person name="Fujita N."/>
        </authorList>
    </citation>
    <scope>NUCLEOTIDE SEQUENCE [LARGE SCALE GENOMIC DNA]</scope>
    <source>
        <strain evidence="4 5">NBRC 13261</strain>
    </source>
</reference>
<evidence type="ECO:0000259" key="3">
    <source>
        <dbReference type="PROSITE" id="PS50977"/>
    </source>
</evidence>
<protein>
    <submittedName>
        <fullName evidence="4">Putative TetR family transcriptional regulator</fullName>
    </submittedName>
</protein>
<evidence type="ECO:0000313" key="5">
    <source>
        <dbReference type="Proteomes" id="UP000028701"/>
    </source>
</evidence>
<dbReference type="GO" id="GO:0000976">
    <property type="term" value="F:transcription cis-regulatory region binding"/>
    <property type="evidence" value="ECO:0007669"/>
    <property type="project" value="TreeGrafter"/>
</dbReference>